<dbReference type="KEGG" id="adl:AURDEDRAFT_199603"/>
<dbReference type="InterPro" id="IPR001087">
    <property type="entry name" value="GDSL"/>
</dbReference>
<dbReference type="PANTHER" id="PTHR45648:SF22">
    <property type="entry name" value="GDSL LIPASE_ACYLHYDROLASE FAMILY PROTEIN (AFU_ORTHOLOGUE AFUA_4G14700)"/>
    <property type="match status" value="1"/>
</dbReference>
<accession>J0D049</accession>
<dbReference type="CDD" id="cd01846">
    <property type="entry name" value="fatty_acyltransferase_like"/>
    <property type="match status" value="1"/>
</dbReference>
<dbReference type="EMBL" id="JH687837">
    <property type="protein sequence ID" value="EJD37627.1"/>
    <property type="molecule type" value="Genomic_DNA"/>
</dbReference>
<dbReference type="GO" id="GO:0016788">
    <property type="term" value="F:hydrolase activity, acting on ester bonds"/>
    <property type="evidence" value="ECO:0007669"/>
    <property type="project" value="InterPro"/>
</dbReference>
<organism evidence="3 4">
    <name type="scientific">Auricularia subglabra (strain TFB-10046 / SS5)</name>
    <name type="common">White-rot fungus</name>
    <name type="synonym">Auricularia delicata (strain TFB10046)</name>
    <dbReference type="NCBI Taxonomy" id="717982"/>
    <lineage>
        <taxon>Eukaryota</taxon>
        <taxon>Fungi</taxon>
        <taxon>Dikarya</taxon>
        <taxon>Basidiomycota</taxon>
        <taxon>Agaricomycotina</taxon>
        <taxon>Agaricomycetes</taxon>
        <taxon>Auriculariales</taxon>
        <taxon>Auriculariaceae</taxon>
        <taxon>Auricularia</taxon>
    </lineage>
</organism>
<evidence type="ECO:0000313" key="3">
    <source>
        <dbReference type="EMBL" id="EJD37627.1"/>
    </source>
</evidence>
<dbReference type="InterPro" id="IPR051058">
    <property type="entry name" value="GDSL_Est/Lipase"/>
</dbReference>
<keyword evidence="1" id="KW-0378">Hydrolase</keyword>
<dbReference type="eggNOG" id="ENOG502RY46">
    <property type="taxonomic scope" value="Eukaryota"/>
</dbReference>
<keyword evidence="2" id="KW-0732">Signal</keyword>
<dbReference type="InterPro" id="IPR036514">
    <property type="entry name" value="SGNH_hydro_sf"/>
</dbReference>
<dbReference type="OrthoDB" id="1600564at2759"/>
<sequence length="310" mass="33733">MRALVPLAAVTLACLAGAGPLPRFKNLVTFGDSYTDTVLVLDGGTPWPVYLADYANLALKPFARAGATCSDKITTLFFPSVMESQIPAYEDSNPYPPTGPTVYTLWIGTNDVGAGALLTGNFPGKTVVDTTKCAVDWVRVMYGLGARYFIFQNMIPLELTPMYSRNAYLNYIWQAERNTTAWNIGMLELTTAGNALSLLFLRNLAPTLPGAHIAYFDSHALFTSMYYHPAAYLNGTAPINVTGAVNACRYELNDGPVGGACPPPVPEEGGARDSYLWWDELHPSEQANRVVAREMARALKGNTAWATWIS</sequence>
<dbReference type="Pfam" id="PF00657">
    <property type="entry name" value="Lipase_GDSL"/>
    <property type="match status" value="1"/>
</dbReference>
<gene>
    <name evidence="3" type="ORF">AURDEDRAFT_199603</name>
</gene>
<feature type="chain" id="PRO_5003732491" description="GDSL lipase/acylhydrolase" evidence="2">
    <location>
        <begin position="19"/>
        <end position="310"/>
    </location>
</feature>
<feature type="signal peptide" evidence="2">
    <location>
        <begin position="1"/>
        <end position="18"/>
    </location>
</feature>
<protein>
    <recommendedName>
        <fullName evidence="5">GDSL lipase/acylhydrolase</fullName>
    </recommendedName>
</protein>
<evidence type="ECO:0000256" key="1">
    <source>
        <dbReference type="ARBA" id="ARBA00022801"/>
    </source>
</evidence>
<evidence type="ECO:0000256" key="2">
    <source>
        <dbReference type="SAM" id="SignalP"/>
    </source>
</evidence>
<dbReference type="Proteomes" id="UP000006514">
    <property type="component" value="Unassembled WGS sequence"/>
</dbReference>
<reference evidence="4" key="1">
    <citation type="journal article" date="2012" name="Science">
        <title>The Paleozoic origin of enzymatic lignin decomposition reconstructed from 31 fungal genomes.</title>
        <authorList>
            <person name="Floudas D."/>
            <person name="Binder M."/>
            <person name="Riley R."/>
            <person name="Barry K."/>
            <person name="Blanchette R.A."/>
            <person name="Henrissat B."/>
            <person name="Martinez A.T."/>
            <person name="Otillar R."/>
            <person name="Spatafora J.W."/>
            <person name="Yadav J.S."/>
            <person name="Aerts A."/>
            <person name="Benoit I."/>
            <person name="Boyd A."/>
            <person name="Carlson A."/>
            <person name="Copeland A."/>
            <person name="Coutinho P.M."/>
            <person name="de Vries R.P."/>
            <person name="Ferreira P."/>
            <person name="Findley K."/>
            <person name="Foster B."/>
            <person name="Gaskell J."/>
            <person name="Glotzer D."/>
            <person name="Gorecki P."/>
            <person name="Heitman J."/>
            <person name="Hesse C."/>
            <person name="Hori C."/>
            <person name="Igarashi K."/>
            <person name="Jurgens J.A."/>
            <person name="Kallen N."/>
            <person name="Kersten P."/>
            <person name="Kohler A."/>
            <person name="Kuees U."/>
            <person name="Kumar T.K.A."/>
            <person name="Kuo A."/>
            <person name="LaButti K."/>
            <person name="Larrondo L.F."/>
            <person name="Lindquist E."/>
            <person name="Ling A."/>
            <person name="Lombard V."/>
            <person name="Lucas S."/>
            <person name="Lundell T."/>
            <person name="Martin R."/>
            <person name="McLaughlin D.J."/>
            <person name="Morgenstern I."/>
            <person name="Morin E."/>
            <person name="Murat C."/>
            <person name="Nagy L.G."/>
            <person name="Nolan M."/>
            <person name="Ohm R.A."/>
            <person name="Patyshakuliyeva A."/>
            <person name="Rokas A."/>
            <person name="Ruiz-Duenas F.J."/>
            <person name="Sabat G."/>
            <person name="Salamov A."/>
            <person name="Samejima M."/>
            <person name="Schmutz J."/>
            <person name="Slot J.C."/>
            <person name="St John F."/>
            <person name="Stenlid J."/>
            <person name="Sun H."/>
            <person name="Sun S."/>
            <person name="Syed K."/>
            <person name="Tsang A."/>
            <person name="Wiebenga A."/>
            <person name="Young D."/>
            <person name="Pisabarro A."/>
            <person name="Eastwood D.C."/>
            <person name="Martin F."/>
            <person name="Cullen D."/>
            <person name="Grigoriev I.V."/>
            <person name="Hibbett D.S."/>
        </authorList>
    </citation>
    <scope>NUCLEOTIDE SEQUENCE [LARGE SCALE GENOMIC DNA]</scope>
    <source>
        <strain evidence="4">TFB10046</strain>
    </source>
</reference>
<name>J0D049_AURST</name>
<dbReference type="InParanoid" id="J0D049"/>
<dbReference type="PANTHER" id="PTHR45648">
    <property type="entry name" value="GDSL LIPASE/ACYLHYDROLASE FAMILY PROTEIN (AFU_ORTHOLOGUE AFUA_4G14700)"/>
    <property type="match status" value="1"/>
</dbReference>
<keyword evidence="4" id="KW-1185">Reference proteome</keyword>
<evidence type="ECO:0008006" key="5">
    <source>
        <dbReference type="Google" id="ProtNLM"/>
    </source>
</evidence>
<dbReference type="SUPFAM" id="SSF52266">
    <property type="entry name" value="SGNH hydrolase"/>
    <property type="match status" value="1"/>
</dbReference>
<dbReference type="AlphaFoldDB" id="J0D049"/>
<dbReference type="Gene3D" id="3.40.50.1110">
    <property type="entry name" value="SGNH hydrolase"/>
    <property type="match status" value="1"/>
</dbReference>
<evidence type="ECO:0000313" key="4">
    <source>
        <dbReference type="Proteomes" id="UP000006514"/>
    </source>
</evidence>
<proteinExistence type="predicted"/>